<dbReference type="Gene3D" id="3.40.50.1820">
    <property type="entry name" value="alpha/beta hydrolase"/>
    <property type="match status" value="1"/>
</dbReference>
<dbReference type="InterPro" id="IPR050300">
    <property type="entry name" value="GDXG_lipolytic_enzyme"/>
</dbReference>
<evidence type="ECO:0000313" key="3">
    <source>
        <dbReference type="EMBL" id="KAJ9604898.1"/>
    </source>
</evidence>
<proteinExistence type="predicted"/>
<comment type="caution">
    <text evidence="3">The sequence shown here is derived from an EMBL/GenBank/DDBJ whole genome shotgun (WGS) entry which is preliminary data.</text>
</comment>
<dbReference type="PANTHER" id="PTHR48081:SF8">
    <property type="entry name" value="ALPHA_BETA HYDROLASE FOLD-3 DOMAIN-CONTAINING PROTEIN-RELATED"/>
    <property type="match status" value="1"/>
</dbReference>
<dbReference type="AlphaFoldDB" id="A0AA39CE30"/>
<dbReference type="InterPro" id="IPR013094">
    <property type="entry name" value="AB_hydrolase_3"/>
</dbReference>
<name>A0AA39CE30_9EURO</name>
<evidence type="ECO:0000259" key="2">
    <source>
        <dbReference type="Pfam" id="PF07859"/>
    </source>
</evidence>
<feature type="domain" description="Alpha/beta hydrolase fold-3" evidence="2">
    <location>
        <begin position="90"/>
        <end position="313"/>
    </location>
</feature>
<organism evidence="3 4">
    <name type="scientific">Cladophialophora chaetospira</name>
    <dbReference type="NCBI Taxonomy" id="386627"/>
    <lineage>
        <taxon>Eukaryota</taxon>
        <taxon>Fungi</taxon>
        <taxon>Dikarya</taxon>
        <taxon>Ascomycota</taxon>
        <taxon>Pezizomycotina</taxon>
        <taxon>Eurotiomycetes</taxon>
        <taxon>Chaetothyriomycetidae</taxon>
        <taxon>Chaetothyriales</taxon>
        <taxon>Herpotrichiellaceae</taxon>
        <taxon>Cladophialophora</taxon>
    </lineage>
</organism>
<gene>
    <name evidence="3" type="ORF">H2200_010287</name>
</gene>
<dbReference type="PANTHER" id="PTHR48081">
    <property type="entry name" value="AB HYDROLASE SUPERFAMILY PROTEIN C4A8.06C"/>
    <property type="match status" value="1"/>
</dbReference>
<protein>
    <recommendedName>
        <fullName evidence="2">Alpha/beta hydrolase fold-3 domain-containing protein</fullName>
    </recommendedName>
</protein>
<dbReference type="GO" id="GO:0016787">
    <property type="term" value="F:hydrolase activity"/>
    <property type="evidence" value="ECO:0007669"/>
    <property type="project" value="UniProtKB-KW"/>
</dbReference>
<sequence length="352" mass="38994">MCDFSRYGVPSEEWLRVEATLPTPQDQSVEELKNTTNAGREAVAKKEMELLANKVTTHDHSVLTRDGYKLEVRSYRPTAAATNEALPIYIHFHGGGFLFGTLGTEDASCSRIAINVGVVVVNVNYRHTPEYTYPTAWNDSEDALIWISNNASLLGGDRHRVVIGGVSAGGRLTASLVQKAFRSELNFESPPTILGQVLLIPGLVSKACYELHMKQIRDPSISSYHQCAEAPLLDSRRRKLFNDLLKVEGEHQTSQRYNPGLVKPEEARRLPATTFGIAGNDPLRDEGILYGKLLADNGVPTNIHVFKGVPHGFRRFGEKLSVSKEYDAVIEEGIRWALTKPSTSAPFIVQEH</sequence>
<dbReference type="Pfam" id="PF07859">
    <property type="entry name" value="Abhydrolase_3"/>
    <property type="match status" value="1"/>
</dbReference>
<dbReference type="InterPro" id="IPR029058">
    <property type="entry name" value="AB_hydrolase_fold"/>
</dbReference>
<keyword evidence="4" id="KW-1185">Reference proteome</keyword>
<dbReference type="SUPFAM" id="SSF53474">
    <property type="entry name" value="alpha/beta-Hydrolases"/>
    <property type="match status" value="1"/>
</dbReference>
<evidence type="ECO:0000256" key="1">
    <source>
        <dbReference type="ARBA" id="ARBA00022801"/>
    </source>
</evidence>
<dbReference type="Proteomes" id="UP001172673">
    <property type="component" value="Unassembled WGS sequence"/>
</dbReference>
<accession>A0AA39CE30</accession>
<dbReference type="EMBL" id="JAPDRK010000017">
    <property type="protein sequence ID" value="KAJ9604898.1"/>
    <property type="molecule type" value="Genomic_DNA"/>
</dbReference>
<evidence type="ECO:0000313" key="4">
    <source>
        <dbReference type="Proteomes" id="UP001172673"/>
    </source>
</evidence>
<reference evidence="3" key="1">
    <citation type="submission" date="2022-10" db="EMBL/GenBank/DDBJ databases">
        <title>Culturing micro-colonial fungi from biological soil crusts in the Mojave desert and describing Neophaeococcomyces mojavensis, and introducing the new genera and species Taxawa tesnikishii.</title>
        <authorList>
            <person name="Kurbessoian T."/>
            <person name="Stajich J.E."/>
        </authorList>
    </citation>
    <scope>NUCLEOTIDE SEQUENCE</scope>
    <source>
        <strain evidence="3">TK_41</strain>
    </source>
</reference>
<keyword evidence="1" id="KW-0378">Hydrolase</keyword>